<keyword evidence="2" id="KW-1185">Reference proteome</keyword>
<proteinExistence type="predicted"/>
<dbReference type="PANTHER" id="PTHR33069:SF3">
    <property type="entry name" value="DYNEIN HEAVY CHAIN TAIL DOMAIN-CONTAINING PROTEIN"/>
    <property type="match status" value="1"/>
</dbReference>
<organism evidence="1 2">
    <name type="scientific">Puccinia graminis f. sp. tritici</name>
    <dbReference type="NCBI Taxonomy" id="56615"/>
    <lineage>
        <taxon>Eukaryota</taxon>
        <taxon>Fungi</taxon>
        <taxon>Dikarya</taxon>
        <taxon>Basidiomycota</taxon>
        <taxon>Pucciniomycotina</taxon>
        <taxon>Pucciniomycetes</taxon>
        <taxon>Pucciniales</taxon>
        <taxon>Pucciniaceae</taxon>
        <taxon>Puccinia</taxon>
    </lineage>
</organism>
<dbReference type="Proteomes" id="UP000324748">
    <property type="component" value="Unassembled WGS sequence"/>
</dbReference>
<dbReference type="AlphaFoldDB" id="A0A5B0QA99"/>
<protein>
    <submittedName>
        <fullName evidence="1">Uncharacterized protein</fullName>
    </submittedName>
</protein>
<dbReference type="OrthoDB" id="2507585at2759"/>
<sequence length="442" mass="51045">MSAPAPTSAEEVIQAFQMLDLRLDLLEDNREIVEKEEFTGERVLEARTALLIEVQSNFLPLLRQQLADLLDSFDFRAFPETPQPNFSDVLRNISSIEPNVVNIKTFIQSLSPWKLHRIVSRIDSTHGIMKKFRCDRLLEKTVDLMCTDMHDLVEAYIKVVASQSFTIDDRDRLNELTEACYYSIDLMIGWSNRSDHEILQQKWPGALQQLDTTLEALVEQLRVSPRPDIDNNSQDEPVQEIRSLTNSSIGSSQDDRLPRIRHTPFIFNRPVRIRPPDPIKPHLRHLFTAFIPIIKLARIFYRRVMKTPANRPAFTLHEVLNSYDLERLNCEVLSLARSIELVLDILKALNRTDDPASSLQDLRTYANAPAEVLYCCMATIASSFVPSAPLVERNPSENNYRVLFYQLKSDFYTATEQFHKIINRMEPPNFSNYWYTFSPGSI</sequence>
<evidence type="ECO:0000313" key="1">
    <source>
        <dbReference type="EMBL" id="KAA1110216.1"/>
    </source>
</evidence>
<comment type="caution">
    <text evidence="1">The sequence shown here is derived from an EMBL/GenBank/DDBJ whole genome shotgun (WGS) entry which is preliminary data.</text>
</comment>
<dbReference type="EMBL" id="VSWC01000027">
    <property type="protein sequence ID" value="KAA1110216.1"/>
    <property type="molecule type" value="Genomic_DNA"/>
</dbReference>
<evidence type="ECO:0000313" key="2">
    <source>
        <dbReference type="Proteomes" id="UP000324748"/>
    </source>
</evidence>
<accession>A0A5B0QA99</accession>
<reference evidence="1 2" key="1">
    <citation type="submission" date="2019-05" db="EMBL/GenBank/DDBJ databases">
        <title>Emergence of the Ug99 lineage of the wheat stem rust pathogen through somatic hybridization.</title>
        <authorList>
            <person name="Li F."/>
            <person name="Upadhyaya N.M."/>
            <person name="Sperschneider J."/>
            <person name="Matny O."/>
            <person name="Nguyen-Phuc H."/>
            <person name="Mago R."/>
            <person name="Raley C."/>
            <person name="Miller M.E."/>
            <person name="Silverstein K.A.T."/>
            <person name="Henningsen E."/>
            <person name="Hirsch C.D."/>
            <person name="Visser B."/>
            <person name="Pretorius Z.A."/>
            <person name="Steffenson B.J."/>
            <person name="Schwessinger B."/>
            <person name="Dodds P.N."/>
            <person name="Figueroa M."/>
        </authorList>
    </citation>
    <scope>NUCLEOTIDE SEQUENCE [LARGE SCALE GENOMIC DNA]</scope>
    <source>
        <strain evidence="1">21-0</strain>
    </source>
</reference>
<gene>
    <name evidence="1" type="ORF">PGT21_014526</name>
</gene>
<name>A0A5B0QA99_PUCGR</name>
<dbReference type="PANTHER" id="PTHR33069">
    <property type="entry name" value="CHROMOSOME 7, WHOLE GENOME SHOTGUN SEQUENCE-RELATED"/>
    <property type="match status" value="1"/>
</dbReference>